<comment type="caution">
    <text evidence="3">The sequence shown here is derived from an EMBL/GenBank/DDBJ whole genome shotgun (WGS) entry which is preliminary data.</text>
</comment>
<dbReference type="PANTHER" id="PTHR11787">
    <property type="entry name" value="RAB GDP-DISSOCIATION INHIBITOR"/>
    <property type="match status" value="1"/>
</dbReference>
<dbReference type="Gene3D" id="1.10.405.10">
    <property type="entry name" value="Guanine Nucleotide Dissociation Inhibitor, domain 1"/>
    <property type="match status" value="1"/>
</dbReference>
<reference evidence="3 4" key="1">
    <citation type="submission" date="2024-04" db="EMBL/GenBank/DDBJ databases">
        <title>Phyllosticta paracitricarpa is synonymous to the EU quarantine fungus P. citricarpa based on phylogenomic analyses.</title>
        <authorList>
            <consortium name="Lawrence Berkeley National Laboratory"/>
            <person name="Van Ingen-Buijs V.A."/>
            <person name="Van Westerhoven A.C."/>
            <person name="Haridas S."/>
            <person name="Skiadas P."/>
            <person name="Martin F."/>
            <person name="Groenewald J.Z."/>
            <person name="Crous P.W."/>
            <person name="Seidl M.F."/>
        </authorList>
    </citation>
    <scope>NUCLEOTIDE SEQUENCE [LARGE SCALE GENOMIC DNA]</scope>
    <source>
        <strain evidence="3 4">CBS 123371</strain>
    </source>
</reference>
<dbReference type="Pfam" id="PF00996">
    <property type="entry name" value="GDI"/>
    <property type="match status" value="1"/>
</dbReference>
<dbReference type="Gene3D" id="3.50.50.60">
    <property type="entry name" value="FAD/NAD(P)-binding domain"/>
    <property type="match status" value="1"/>
</dbReference>
<dbReference type="EMBL" id="JBBPHU010000009">
    <property type="protein sequence ID" value="KAK7513701.1"/>
    <property type="molecule type" value="Genomic_DNA"/>
</dbReference>
<organism evidence="3 4">
    <name type="scientific">Phyllosticta citriasiana</name>
    <dbReference type="NCBI Taxonomy" id="595635"/>
    <lineage>
        <taxon>Eukaryota</taxon>
        <taxon>Fungi</taxon>
        <taxon>Dikarya</taxon>
        <taxon>Ascomycota</taxon>
        <taxon>Pezizomycotina</taxon>
        <taxon>Dothideomycetes</taxon>
        <taxon>Dothideomycetes incertae sedis</taxon>
        <taxon>Botryosphaeriales</taxon>
        <taxon>Phyllostictaceae</taxon>
        <taxon>Phyllosticta</taxon>
    </lineage>
</organism>
<dbReference type="Gene3D" id="3.30.519.10">
    <property type="entry name" value="Guanine Nucleotide Dissociation Inhibitor, domain 2"/>
    <property type="match status" value="1"/>
</dbReference>
<evidence type="ECO:0000313" key="3">
    <source>
        <dbReference type="EMBL" id="KAK7513701.1"/>
    </source>
</evidence>
<evidence type="ECO:0000313" key="4">
    <source>
        <dbReference type="Proteomes" id="UP001363622"/>
    </source>
</evidence>
<proteinExistence type="inferred from homology"/>
<gene>
    <name evidence="3" type="ORF">IWZ03DRAFT_238755</name>
</gene>
<name>A0ABR1KKI8_9PEZI</name>
<dbReference type="PIRSF" id="PIRSF037514">
    <property type="entry name" value="Rab_ger_ger_transf_A_fun"/>
    <property type="match status" value="1"/>
</dbReference>
<evidence type="ECO:0000256" key="2">
    <source>
        <dbReference type="PIRNR" id="PIRNR037514"/>
    </source>
</evidence>
<comment type="similarity">
    <text evidence="1 2">Belongs to the Rab GDI family.</text>
</comment>
<dbReference type="InterPro" id="IPR018203">
    <property type="entry name" value="GDP_dissociation_inhibitor"/>
</dbReference>
<protein>
    <recommendedName>
        <fullName evidence="2">Rab proteins geranylgeranyltransferase</fullName>
    </recommendedName>
</protein>
<sequence length="540" mass="58099">MESLSETKWDVLIAGTGIEQSLLALALSRSDKKVLHVDKNDYYGGSAAAFSLQEAESWVQQVNQAEAKSSIFHDATIIRAQSSDSSDQPKLGFSRAYSLPLAPQLIYTRSAILPILVSSKVYKQLEFLAVGSWWVYSNAEAPSNEGTEAARPHGRLTKVPNGREDIFADESIDMKAKRTLMKFLRFVADYENQEVWEIFKSRCFSEFLTEHFKIPQNLHAPLLALTLSLDKPESITTELAVPRIAHHLRSIGVFGPGFACVVPKWGGLAEISQVACRAQAVGGGIYVLGQGITSLDTAIVESSEDPSTTEPQNPRLSARLKDGEEVTSAWVVGSKEDLPCEGKQVTSDASCSRSISVVSSSLQSLFPALAEGAPAPAGAVVFFPSGSLHMEGSSEHSPVYVLVHSSDTGECPIGQTVLHSFTSASGPLGSRLLDAAVESLLHATGEETTPACLWSMKFEQRGQSNPVVDEGNADTAATGYANVLAFPQTGAVDLKVDDGVVDRVRSVWEKILGDGAEAARDGFMKFEEREGLGDDDGDDE</sequence>
<keyword evidence="4" id="KW-1185">Reference proteome</keyword>
<dbReference type="InterPro" id="IPR036188">
    <property type="entry name" value="FAD/NAD-bd_sf"/>
</dbReference>
<dbReference type="PANTHER" id="PTHR11787:SF4">
    <property type="entry name" value="CHM, RAB ESCORT PROTEIN 1"/>
    <property type="match status" value="1"/>
</dbReference>
<dbReference type="InterPro" id="IPR017230">
    <property type="entry name" value="Mrs6"/>
</dbReference>
<dbReference type="Proteomes" id="UP001363622">
    <property type="component" value="Unassembled WGS sequence"/>
</dbReference>
<dbReference type="SUPFAM" id="SSF51905">
    <property type="entry name" value="FAD/NAD(P)-binding domain"/>
    <property type="match status" value="1"/>
</dbReference>
<accession>A0ABR1KKI8</accession>
<dbReference type="SUPFAM" id="SSF54373">
    <property type="entry name" value="FAD-linked reductases, C-terminal domain"/>
    <property type="match status" value="1"/>
</dbReference>
<dbReference type="PRINTS" id="PR00891">
    <property type="entry name" value="RABGDIREP"/>
</dbReference>
<evidence type="ECO:0000256" key="1">
    <source>
        <dbReference type="ARBA" id="ARBA00005593"/>
    </source>
</evidence>